<protein>
    <submittedName>
        <fullName evidence="1">Uncharacterized protein</fullName>
    </submittedName>
</protein>
<dbReference type="EMBL" id="JAUTXU010000335">
    <property type="protein sequence ID" value="KAK3684605.1"/>
    <property type="molecule type" value="Genomic_DNA"/>
</dbReference>
<proteinExistence type="predicted"/>
<comment type="caution">
    <text evidence="1">The sequence shown here is derived from an EMBL/GenBank/DDBJ whole genome shotgun (WGS) entry which is preliminary data.</text>
</comment>
<dbReference type="Proteomes" id="UP001281147">
    <property type="component" value="Unassembled WGS sequence"/>
</dbReference>
<sequence>MADDTAPFQSKALGLLDLCTDILVLVVELLQTSDARSMSLVNSSLHKLAKYSCHRHLKLDISQYGFGHTRKRLSVMDGVELLPAVRSLEISGPAHGNRTEDVILFEYNERNNLHVSREDRVALLCHHLPSMTGLRHILWHGRDIPDAALETLRQFPSVKLSIRPLIGQPESEEPDLLHRLQDNPNLYSLEESHTYGGAEDCLAVTQPLKDVLLSCPNIRKLRLDLGMPTGGCIIYAPTTRYCGFGFRNGQRPPPLEELDVVRYPFGVRMESSASLGHCYHEGYEEEGMEEDYWAEFFDWSRLRKLKSPSARFALALMPKLTALKEIAFYSGWDKDNAVHFYFGVPAALEAISVESIKSVTVEGILRHGSSLRSLRIHQSENRCLEWHKDAIDNSCLRRIQQGCPLIEELALDLNRYKSWPYTSLDILVSFPRLHTLTIWFELGIHDRNKPIEPYVTFSAVGMLFKYLHARNSKLKKLIVHSGSPPGPSFGLPSPEAFWPRYNSSVFECKLSDRDDEAAQGMFKTTCYGLSKQGNKWLQARQNPFETLADGEREIAKFYEDSWDISLNLEPMRVALMGPTPLNRWKAHY</sequence>
<gene>
    <name evidence="1" type="ORF">LTR37_020105</name>
</gene>
<accession>A0ACC3MF80</accession>
<organism evidence="1 2">
    <name type="scientific">Vermiconidia calcicola</name>
    <dbReference type="NCBI Taxonomy" id="1690605"/>
    <lineage>
        <taxon>Eukaryota</taxon>
        <taxon>Fungi</taxon>
        <taxon>Dikarya</taxon>
        <taxon>Ascomycota</taxon>
        <taxon>Pezizomycotina</taxon>
        <taxon>Dothideomycetes</taxon>
        <taxon>Dothideomycetidae</taxon>
        <taxon>Mycosphaerellales</taxon>
        <taxon>Extremaceae</taxon>
        <taxon>Vermiconidia</taxon>
    </lineage>
</organism>
<evidence type="ECO:0000313" key="1">
    <source>
        <dbReference type="EMBL" id="KAK3684605.1"/>
    </source>
</evidence>
<evidence type="ECO:0000313" key="2">
    <source>
        <dbReference type="Proteomes" id="UP001281147"/>
    </source>
</evidence>
<keyword evidence="2" id="KW-1185">Reference proteome</keyword>
<reference evidence="1" key="1">
    <citation type="submission" date="2023-07" db="EMBL/GenBank/DDBJ databases">
        <title>Black Yeasts Isolated from many extreme environments.</title>
        <authorList>
            <person name="Coleine C."/>
            <person name="Stajich J.E."/>
            <person name="Selbmann L."/>
        </authorList>
    </citation>
    <scope>NUCLEOTIDE SEQUENCE</scope>
    <source>
        <strain evidence="1">CCFEE 5714</strain>
    </source>
</reference>
<name>A0ACC3MF80_9PEZI</name>